<dbReference type="SMART" id="SM00479">
    <property type="entry name" value="EXOIII"/>
    <property type="match status" value="1"/>
</dbReference>
<dbReference type="InterPro" id="IPR013520">
    <property type="entry name" value="Ribonucl_H"/>
</dbReference>
<proteinExistence type="predicted"/>
<dbReference type="Proteomes" id="UP001642487">
    <property type="component" value="Chromosome 4"/>
</dbReference>
<evidence type="ECO:0000313" key="2">
    <source>
        <dbReference type="EMBL" id="CAK9320609.1"/>
    </source>
</evidence>
<name>A0ABP0YJE6_9ROSI</name>
<dbReference type="PANTHER" id="PTHR30231:SF26">
    <property type="entry name" value="PROTEIN NEN4"/>
    <property type="match status" value="1"/>
</dbReference>
<dbReference type="Gene3D" id="3.30.420.10">
    <property type="entry name" value="Ribonuclease H-like superfamily/Ribonuclease H"/>
    <property type="match status" value="1"/>
</dbReference>
<evidence type="ECO:0000259" key="1">
    <source>
        <dbReference type="SMART" id="SM00479"/>
    </source>
</evidence>
<dbReference type="CDD" id="cd06127">
    <property type="entry name" value="DEDDh"/>
    <property type="match status" value="1"/>
</dbReference>
<dbReference type="SUPFAM" id="SSF53098">
    <property type="entry name" value="Ribonuclease H-like"/>
    <property type="match status" value="1"/>
</dbReference>
<accession>A0ABP0YJE6</accession>
<dbReference type="PANTHER" id="PTHR30231">
    <property type="entry name" value="DNA POLYMERASE III SUBUNIT EPSILON"/>
    <property type="match status" value="1"/>
</dbReference>
<reference evidence="2 3" key="1">
    <citation type="submission" date="2024-03" db="EMBL/GenBank/DDBJ databases">
        <authorList>
            <person name="Gkanogiannis A."/>
            <person name="Becerra Lopez-Lavalle L."/>
        </authorList>
    </citation>
    <scope>NUCLEOTIDE SEQUENCE [LARGE SCALE GENOMIC DNA]</scope>
</reference>
<evidence type="ECO:0000313" key="3">
    <source>
        <dbReference type="Proteomes" id="UP001642487"/>
    </source>
</evidence>
<dbReference type="Pfam" id="PF00929">
    <property type="entry name" value="RNase_T"/>
    <property type="match status" value="1"/>
</dbReference>
<protein>
    <recommendedName>
        <fullName evidence="1">Exonuclease domain-containing protein</fullName>
    </recommendedName>
</protein>
<sequence>MEASSSFNEGAAEIVFFDLETTVPKRVGQRFRVLEFGAIVVCPLKLVELESFTTLIRPTDLSAVALRSSRPDGITRETVATAPLFEEVADKIFSILNGRIWAGHNIQRFDCVRINEAFAEIGRPAPTPVGMVDSLGVLTNKFGKRAGNMKMASLASYFQLGQQKHRSLDDVRMNLEVLKHCATVLFLESTLPSILQEKWKTSSTVATRNRVNGKLHCREDSSRKSPPSSPGYQLRSVPYARERLGIGKMTTKVKNVICIAQGKQHLDVLLKHSRSLLR</sequence>
<gene>
    <name evidence="2" type="ORF">CITCOLO1_LOCUS12661</name>
</gene>
<organism evidence="2 3">
    <name type="scientific">Citrullus colocynthis</name>
    <name type="common">colocynth</name>
    <dbReference type="NCBI Taxonomy" id="252529"/>
    <lineage>
        <taxon>Eukaryota</taxon>
        <taxon>Viridiplantae</taxon>
        <taxon>Streptophyta</taxon>
        <taxon>Embryophyta</taxon>
        <taxon>Tracheophyta</taxon>
        <taxon>Spermatophyta</taxon>
        <taxon>Magnoliopsida</taxon>
        <taxon>eudicotyledons</taxon>
        <taxon>Gunneridae</taxon>
        <taxon>Pentapetalae</taxon>
        <taxon>rosids</taxon>
        <taxon>fabids</taxon>
        <taxon>Cucurbitales</taxon>
        <taxon>Cucurbitaceae</taxon>
        <taxon>Benincaseae</taxon>
        <taxon>Citrullus</taxon>
    </lineage>
</organism>
<dbReference type="EMBL" id="OZ021738">
    <property type="protein sequence ID" value="CAK9320609.1"/>
    <property type="molecule type" value="Genomic_DNA"/>
</dbReference>
<keyword evidence="3" id="KW-1185">Reference proteome</keyword>
<feature type="domain" description="Exonuclease" evidence="1">
    <location>
        <begin position="13"/>
        <end position="187"/>
    </location>
</feature>
<dbReference type="InterPro" id="IPR012337">
    <property type="entry name" value="RNaseH-like_sf"/>
</dbReference>
<dbReference type="InterPro" id="IPR036397">
    <property type="entry name" value="RNaseH_sf"/>
</dbReference>